<evidence type="ECO:0000313" key="4">
    <source>
        <dbReference type="EMBL" id="CEP19887.1"/>
    </source>
</evidence>
<feature type="active site" description="Nucleophile" evidence="1">
    <location>
        <position position="147"/>
    </location>
</feature>
<gene>
    <name evidence="4" type="primary">PARPA_14206.1 scaffold 48760</name>
</gene>
<dbReference type="SUPFAM" id="SSF54197">
    <property type="entry name" value="HIT-like"/>
    <property type="match status" value="1"/>
</dbReference>
<dbReference type="PIRSF" id="PIRSF000846">
    <property type="entry name" value="ATP_adenylyltr"/>
    <property type="match status" value="1"/>
</dbReference>
<dbReference type="PANTHER" id="PTHR38420:SF1">
    <property type="entry name" value="PUTATIVE (AFU_ORTHOLOGUE AFUA_5G14690)-RELATED"/>
    <property type="match status" value="1"/>
</dbReference>
<dbReference type="GO" id="GO:0009117">
    <property type="term" value="P:nucleotide metabolic process"/>
    <property type="evidence" value="ECO:0007669"/>
    <property type="project" value="InterPro"/>
</dbReference>
<sequence>MSAFAKLVQEKFDSAKQSQDLISYETTEVEKESGGMNFILTLVPALGQKTAVLEDKDKKEKPDPFLNPNPALVVKELDAHIMLLNKFAVSPNHLLIVTKEFKNQTDPILPEELYEAFKVMQDFGSFQPTLAFYNCGPNSGASQGHKHIQVLPLNQVHKYQPPVKQLFDEIPDRHIGQIYAISKLPFVHVIIGLDSSTIRSIQDNKEQLTDYLAQTFFGILDAMFQQLRENSSPVNVSYNFLMTQDFMMLVPRSNECATIEHSGKSFEFSINSLGFCGSMLCKTEEELEALKAQDNLMDVLTQVGIAWSPDADKYDAERQLAETTELV</sequence>
<dbReference type="Proteomes" id="UP000054107">
    <property type="component" value="Unassembled WGS sequence"/>
</dbReference>
<dbReference type="InterPro" id="IPR043171">
    <property type="entry name" value="Ap4A_phos1/2-like"/>
</dbReference>
<dbReference type="AlphaFoldDB" id="A0A0B7NQZ3"/>
<dbReference type="InterPro" id="IPR045759">
    <property type="entry name" value="Ap4A_phos1/2_N"/>
</dbReference>
<dbReference type="GO" id="GO:0003877">
    <property type="term" value="F:ATP:ADP adenylyltransferase activity"/>
    <property type="evidence" value="ECO:0007669"/>
    <property type="project" value="InterPro"/>
</dbReference>
<proteinExistence type="predicted"/>
<dbReference type="STRING" id="35722.A0A0B7NQZ3"/>
<organism evidence="4 5">
    <name type="scientific">Parasitella parasitica</name>
    <dbReference type="NCBI Taxonomy" id="35722"/>
    <lineage>
        <taxon>Eukaryota</taxon>
        <taxon>Fungi</taxon>
        <taxon>Fungi incertae sedis</taxon>
        <taxon>Mucoromycota</taxon>
        <taxon>Mucoromycotina</taxon>
        <taxon>Mucoromycetes</taxon>
        <taxon>Mucorales</taxon>
        <taxon>Mucorineae</taxon>
        <taxon>Mucoraceae</taxon>
        <taxon>Parasitella</taxon>
    </lineage>
</organism>
<reference evidence="4 5" key="1">
    <citation type="submission" date="2014-09" db="EMBL/GenBank/DDBJ databases">
        <authorList>
            <person name="Ellenberger Sabrina"/>
        </authorList>
    </citation>
    <scope>NUCLEOTIDE SEQUENCE [LARGE SCALE GENOMIC DNA]</scope>
    <source>
        <strain evidence="4 5">CBS 412.66</strain>
    </source>
</reference>
<dbReference type="Pfam" id="PF19327">
    <property type="entry name" value="Ap4A_phos_N"/>
    <property type="match status" value="1"/>
</dbReference>
<keyword evidence="5" id="KW-1185">Reference proteome</keyword>
<evidence type="ECO:0000256" key="1">
    <source>
        <dbReference type="PIRSR" id="PIRSR000846-1"/>
    </source>
</evidence>
<dbReference type="InterPro" id="IPR036265">
    <property type="entry name" value="HIT-like_sf"/>
</dbReference>
<dbReference type="InterPro" id="IPR009163">
    <property type="entry name" value="Ap4A_phos1/2"/>
</dbReference>
<dbReference type="Gene3D" id="3.30.428.70">
    <property type="match status" value="1"/>
</dbReference>
<evidence type="ECO:0000259" key="2">
    <source>
        <dbReference type="Pfam" id="PF09830"/>
    </source>
</evidence>
<dbReference type="OrthoDB" id="10267950at2759"/>
<evidence type="ECO:0000313" key="5">
    <source>
        <dbReference type="Proteomes" id="UP000054107"/>
    </source>
</evidence>
<evidence type="ECO:0000259" key="3">
    <source>
        <dbReference type="Pfam" id="PF19327"/>
    </source>
</evidence>
<feature type="domain" description="ATP adenylyltransferase C-terminal" evidence="2">
    <location>
        <begin position="183"/>
        <end position="305"/>
    </location>
</feature>
<dbReference type="EMBL" id="LN734139">
    <property type="protein sequence ID" value="CEP19887.1"/>
    <property type="molecule type" value="Genomic_DNA"/>
</dbReference>
<feature type="domain" description="Ap4A phosphorylase 1/2 N-terminal" evidence="3">
    <location>
        <begin position="4"/>
        <end position="167"/>
    </location>
</feature>
<dbReference type="GO" id="GO:0005524">
    <property type="term" value="F:ATP binding"/>
    <property type="evidence" value="ECO:0007669"/>
    <property type="project" value="InterPro"/>
</dbReference>
<name>A0A0B7NQZ3_9FUNG</name>
<protein>
    <submittedName>
        <fullName evidence="4">Uncharacterized protein</fullName>
    </submittedName>
</protein>
<dbReference type="Pfam" id="PF09830">
    <property type="entry name" value="ATP_transf"/>
    <property type="match status" value="1"/>
</dbReference>
<accession>A0A0B7NQZ3</accession>
<dbReference type="PANTHER" id="PTHR38420">
    <property type="entry name" value="AP-4-A PHOSPHORYLASE II"/>
    <property type="match status" value="1"/>
</dbReference>
<dbReference type="InterPro" id="IPR019200">
    <property type="entry name" value="ATP_adenylylTrfase_C"/>
</dbReference>